<evidence type="ECO:0000313" key="4">
    <source>
        <dbReference type="EMBL" id="MBD1320307.1"/>
    </source>
</evidence>
<dbReference type="CDD" id="cd02440">
    <property type="entry name" value="AdoMet_MTases"/>
    <property type="match status" value="1"/>
</dbReference>
<name>A0ABR7WET7_9ACTN</name>
<keyword evidence="1 4" id="KW-0489">Methyltransferase</keyword>
<gene>
    <name evidence="4" type="ORF">IDF66_12000</name>
</gene>
<dbReference type="InterPro" id="IPR029063">
    <property type="entry name" value="SAM-dependent_MTases_sf"/>
</dbReference>
<dbReference type="SUPFAM" id="SSF53335">
    <property type="entry name" value="S-adenosyl-L-methionine-dependent methyltransferases"/>
    <property type="match status" value="1"/>
</dbReference>
<dbReference type="EMBL" id="JACWMS010000002">
    <property type="protein sequence ID" value="MBD1320307.1"/>
    <property type="molecule type" value="Genomic_DNA"/>
</dbReference>
<evidence type="ECO:0000313" key="5">
    <source>
        <dbReference type="Proteomes" id="UP000602395"/>
    </source>
</evidence>
<sequence length="215" mass="24304">MTGRPAPSTPSPASQPLSDDYFHDMYAVADDPWGFTERWYERRKYALTLASLSSERYRRAFEPGCSIGVLSAELALCADHLVCMDLSPRATEFARRRLARHSDHVEVLTGNVVVDWPDGEFDLIVLSEILYYLTPTQLDDLVRRLPRSLSPDGEVVAVHWRHTVSEYPQSGDDVHDRLLDSDLVHSAGYRDADLRLDLFGRESRGSVAQREDLVG</sequence>
<dbReference type="PANTHER" id="PTHR43464:SF19">
    <property type="entry name" value="UBIQUINONE BIOSYNTHESIS O-METHYLTRANSFERASE, MITOCHONDRIAL"/>
    <property type="match status" value="1"/>
</dbReference>
<evidence type="ECO:0000256" key="2">
    <source>
        <dbReference type="ARBA" id="ARBA00022679"/>
    </source>
</evidence>
<dbReference type="InterPro" id="IPR008715">
    <property type="entry name" value="SAM-MeTfrase_NodS-like"/>
</dbReference>
<reference evidence="4 5" key="1">
    <citation type="submission" date="2020-09" db="EMBL/GenBank/DDBJ databases">
        <title>Novel species in genus Gordonia.</title>
        <authorList>
            <person name="Zhang G."/>
        </authorList>
    </citation>
    <scope>NUCLEOTIDE SEQUENCE [LARGE SCALE GENOMIC DNA]</scope>
    <source>
        <strain evidence="4 5">ON-33</strain>
    </source>
</reference>
<dbReference type="GO" id="GO:0008168">
    <property type="term" value="F:methyltransferase activity"/>
    <property type="evidence" value="ECO:0007669"/>
    <property type="project" value="UniProtKB-KW"/>
</dbReference>
<protein>
    <submittedName>
        <fullName evidence="4">Methyltransferase domain-containing protein</fullName>
    </submittedName>
</protein>
<proteinExistence type="predicted"/>
<keyword evidence="5" id="KW-1185">Reference proteome</keyword>
<dbReference type="Pfam" id="PF05401">
    <property type="entry name" value="NodS"/>
    <property type="match status" value="1"/>
</dbReference>
<dbReference type="RefSeq" id="WP_190267001.1">
    <property type="nucleotide sequence ID" value="NZ_BAABAD010000004.1"/>
</dbReference>
<comment type="caution">
    <text evidence="4">The sequence shown here is derived from an EMBL/GenBank/DDBJ whole genome shotgun (WGS) entry which is preliminary data.</text>
</comment>
<accession>A0ABR7WET7</accession>
<organism evidence="4 5">
    <name type="scientific">Gordonia hankookensis</name>
    <dbReference type="NCBI Taxonomy" id="589403"/>
    <lineage>
        <taxon>Bacteria</taxon>
        <taxon>Bacillati</taxon>
        <taxon>Actinomycetota</taxon>
        <taxon>Actinomycetes</taxon>
        <taxon>Mycobacteriales</taxon>
        <taxon>Gordoniaceae</taxon>
        <taxon>Gordonia</taxon>
    </lineage>
</organism>
<dbReference type="GO" id="GO:0032259">
    <property type="term" value="P:methylation"/>
    <property type="evidence" value="ECO:0007669"/>
    <property type="project" value="UniProtKB-KW"/>
</dbReference>
<dbReference type="Gene3D" id="3.40.50.150">
    <property type="entry name" value="Vaccinia Virus protein VP39"/>
    <property type="match status" value="1"/>
</dbReference>
<keyword evidence="3" id="KW-0949">S-adenosyl-L-methionine</keyword>
<dbReference type="Proteomes" id="UP000602395">
    <property type="component" value="Unassembled WGS sequence"/>
</dbReference>
<evidence type="ECO:0000256" key="3">
    <source>
        <dbReference type="ARBA" id="ARBA00022691"/>
    </source>
</evidence>
<evidence type="ECO:0000256" key="1">
    <source>
        <dbReference type="ARBA" id="ARBA00022603"/>
    </source>
</evidence>
<keyword evidence="2" id="KW-0808">Transferase</keyword>
<dbReference type="PANTHER" id="PTHR43464">
    <property type="entry name" value="METHYLTRANSFERASE"/>
    <property type="match status" value="1"/>
</dbReference>